<sequence length="68" mass="7264">MSVSAVIDIARRNLSYGDVRAAKSLSFRVDLAGGAGTHVPQLSGVAKWGLDFAAAELHKERARVVRKS</sequence>
<dbReference type="Proteomes" id="UP001595868">
    <property type="component" value="Unassembled WGS sequence"/>
</dbReference>
<keyword evidence="2" id="KW-1185">Reference proteome</keyword>
<reference evidence="2" key="1">
    <citation type="journal article" date="2019" name="Int. J. Syst. Evol. Microbiol.">
        <title>The Global Catalogue of Microorganisms (GCM) 10K type strain sequencing project: providing services to taxonomists for standard genome sequencing and annotation.</title>
        <authorList>
            <consortium name="The Broad Institute Genomics Platform"/>
            <consortium name="The Broad Institute Genome Sequencing Center for Infectious Disease"/>
            <person name="Wu L."/>
            <person name="Ma J."/>
        </authorList>
    </citation>
    <scope>NUCLEOTIDE SEQUENCE [LARGE SCALE GENOMIC DNA]</scope>
    <source>
        <strain evidence="2">2902at01</strain>
    </source>
</reference>
<evidence type="ECO:0000313" key="2">
    <source>
        <dbReference type="Proteomes" id="UP001595868"/>
    </source>
</evidence>
<name>A0ABV8KWE0_9ACTN</name>
<comment type="caution">
    <text evidence="1">The sequence shown here is derived from an EMBL/GenBank/DDBJ whole genome shotgun (WGS) entry which is preliminary data.</text>
</comment>
<dbReference type="EMBL" id="JBHSBN010000043">
    <property type="protein sequence ID" value="MFC4110505.1"/>
    <property type="molecule type" value="Genomic_DNA"/>
</dbReference>
<gene>
    <name evidence="1" type="ORF">ACFOX0_31870</name>
</gene>
<dbReference type="RefSeq" id="WP_377552970.1">
    <property type="nucleotide sequence ID" value="NZ_JBHSBN010000043.1"/>
</dbReference>
<accession>A0ABV8KWE0</accession>
<protein>
    <submittedName>
        <fullName evidence="1">Uncharacterized protein</fullName>
    </submittedName>
</protein>
<proteinExistence type="predicted"/>
<organism evidence="1 2">
    <name type="scientific">Micromonospora zhanjiangensis</name>
    <dbReference type="NCBI Taxonomy" id="1522057"/>
    <lineage>
        <taxon>Bacteria</taxon>
        <taxon>Bacillati</taxon>
        <taxon>Actinomycetota</taxon>
        <taxon>Actinomycetes</taxon>
        <taxon>Micromonosporales</taxon>
        <taxon>Micromonosporaceae</taxon>
        <taxon>Micromonospora</taxon>
    </lineage>
</organism>
<evidence type="ECO:0000313" key="1">
    <source>
        <dbReference type="EMBL" id="MFC4110505.1"/>
    </source>
</evidence>